<keyword evidence="2" id="KW-1185">Reference proteome</keyword>
<dbReference type="EMBL" id="BAABBW010000001">
    <property type="protein sequence ID" value="GAA4167228.1"/>
    <property type="molecule type" value="Genomic_DNA"/>
</dbReference>
<dbReference type="Proteomes" id="UP001501079">
    <property type="component" value="Unassembled WGS sequence"/>
</dbReference>
<organism evidence="1 2">
    <name type="scientific">Gryllotalpicola koreensis</name>
    <dbReference type="NCBI Taxonomy" id="993086"/>
    <lineage>
        <taxon>Bacteria</taxon>
        <taxon>Bacillati</taxon>
        <taxon>Actinomycetota</taxon>
        <taxon>Actinomycetes</taxon>
        <taxon>Micrococcales</taxon>
        <taxon>Microbacteriaceae</taxon>
        <taxon>Gryllotalpicola</taxon>
    </lineage>
</organism>
<reference evidence="2" key="1">
    <citation type="journal article" date="2019" name="Int. J. Syst. Evol. Microbiol.">
        <title>The Global Catalogue of Microorganisms (GCM) 10K type strain sequencing project: providing services to taxonomists for standard genome sequencing and annotation.</title>
        <authorList>
            <consortium name="The Broad Institute Genomics Platform"/>
            <consortium name="The Broad Institute Genome Sequencing Center for Infectious Disease"/>
            <person name="Wu L."/>
            <person name="Ma J."/>
        </authorList>
    </citation>
    <scope>NUCLEOTIDE SEQUENCE [LARGE SCALE GENOMIC DNA]</scope>
    <source>
        <strain evidence="2">JCM 17591</strain>
    </source>
</reference>
<comment type="caution">
    <text evidence="1">The sequence shown here is derived from an EMBL/GenBank/DDBJ whole genome shotgun (WGS) entry which is preliminary data.</text>
</comment>
<sequence length="386" mass="41389">MIGRGRVRRPLFVVHAANSWDEQRMADHQLAAALSSSVDVLYVDPPHPVFSASAPTAAVSEVSPSLTVIRPATLPGVRRKSMTPVNRRLIAAQTRRAIARSGHDDVVLIEADMATPIMGLIGEQARIYWAQDDWIGLAELVNVDPEVFRRGEKLVRTASELIIAANPTVQQANDGFGKPVELVPFGCDSALFAAARALEPAADAHADEAPAIVMGTINDRLDVRLLRAVADRGVPLLFVGPRSDSESTAELDGLFALPNVSWIGPREFTAMPGYLAGASVGLVPYTHSAFNEGSFPLKTLEYLAAGLPVVATDLPGIRWLDCPEVEVADDPDAFAQAVATAVERGRPNPAEAAPRQQFAAAHDWESRAQAFISVIESARGHAARPR</sequence>
<protein>
    <recommendedName>
        <fullName evidence="3">Glycosyltransferase</fullName>
    </recommendedName>
</protein>
<evidence type="ECO:0000313" key="1">
    <source>
        <dbReference type="EMBL" id="GAA4167228.1"/>
    </source>
</evidence>
<proteinExistence type="predicted"/>
<dbReference type="Gene3D" id="3.40.50.2000">
    <property type="entry name" value="Glycogen Phosphorylase B"/>
    <property type="match status" value="1"/>
</dbReference>
<gene>
    <name evidence="1" type="ORF">GCM10022287_00420</name>
</gene>
<dbReference type="PANTHER" id="PTHR12526">
    <property type="entry name" value="GLYCOSYLTRANSFERASE"/>
    <property type="match status" value="1"/>
</dbReference>
<evidence type="ECO:0000313" key="2">
    <source>
        <dbReference type="Proteomes" id="UP001501079"/>
    </source>
</evidence>
<accession>A0ABP7ZPE9</accession>
<dbReference type="Pfam" id="PF13692">
    <property type="entry name" value="Glyco_trans_1_4"/>
    <property type="match status" value="1"/>
</dbReference>
<dbReference type="SUPFAM" id="SSF53756">
    <property type="entry name" value="UDP-Glycosyltransferase/glycogen phosphorylase"/>
    <property type="match status" value="1"/>
</dbReference>
<dbReference type="RefSeq" id="WP_344751221.1">
    <property type="nucleotide sequence ID" value="NZ_BAABBW010000001.1"/>
</dbReference>
<name>A0ABP7ZPE9_9MICO</name>
<evidence type="ECO:0008006" key="3">
    <source>
        <dbReference type="Google" id="ProtNLM"/>
    </source>
</evidence>